<dbReference type="EMBL" id="JRVC01000001">
    <property type="protein sequence ID" value="KHS49304.1"/>
    <property type="molecule type" value="Genomic_DNA"/>
</dbReference>
<name>A0A0B8ZST1_9SPHN</name>
<evidence type="ECO:0000313" key="1">
    <source>
        <dbReference type="EMBL" id="KHS49304.1"/>
    </source>
</evidence>
<dbReference type="EMBL" id="JRVC01000001">
    <property type="protein sequence ID" value="KHS49526.1"/>
    <property type="molecule type" value="Genomic_DNA"/>
</dbReference>
<protein>
    <submittedName>
        <fullName evidence="2">Uncharacterized protein</fullName>
    </submittedName>
</protein>
<proteinExistence type="predicted"/>
<evidence type="ECO:0000313" key="3">
    <source>
        <dbReference type="Proteomes" id="UP000031338"/>
    </source>
</evidence>
<reference evidence="2 3" key="1">
    <citation type="submission" date="2014-10" db="EMBL/GenBank/DDBJ databases">
        <title>Draft genome sequence of Novosphingobium subterraneum DSM 12447.</title>
        <authorList>
            <person name="Gan H.M."/>
            <person name="Gan H.Y."/>
            <person name="Savka M.A."/>
        </authorList>
    </citation>
    <scope>NUCLEOTIDE SEQUENCE [LARGE SCALE GENOMIC DNA]</scope>
    <source>
        <strain evidence="2 3">DSM 12447</strain>
    </source>
</reference>
<comment type="caution">
    <text evidence="2">The sequence shown here is derived from an EMBL/GenBank/DDBJ whole genome shotgun (WGS) entry which is preliminary data.</text>
</comment>
<dbReference type="RefSeq" id="WP_152998733.1">
    <property type="nucleotide sequence ID" value="NZ_JBNNWK010000023.1"/>
</dbReference>
<accession>A0A0B8ZST1</accession>
<dbReference type="AlphaFoldDB" id="A0A0B8ZST1"/>
<evidence type="ECO:0000313" key="2">
    <source>
        <dbReference type="EMBL" id="KHS49526.1"/>
    </source>
</evidence>
<keyword evidence="3" id="KW-1185">Reference proteome</keyword>
<sequence>MGKWFAINRIDAIDNPASFVVGKMQVIGLRSFAALLETGSSMDRSVFYDGVAYELRRRKSELHIDAEIRPASLRYVSEWLVQQLTAFVGASRPIFIADTQPDVHLTDMALSFCPIVERPWRRITQELPFWYVM</sequence>
<dbReference type="Proteomes" id="UP000031338">
    <property type="component" value="Unassembled WGS sequence"/>
</dbReference>
<gene>
    <name evidence="1" type="ORF">NJ75_00007</name>
    <name evidence="2" type="ORF">NJ75_00229</name>
</gene>
<organism evidence="2 3">
    <name type="scientific">Novosphingobium subterraneum</name>
    <dbReference type="NCBI Taxonomy" id="48936"/>
    <lineage>
        <taxon>Bacteria</taxon>
        <taxon>Pseudomonadati</taxon>
        <taxon>Pseudomonadota</taxon>
        <taxon>Alphaproteobacteria</taxon>
        <taxon>Sphingomonadales</taxon>
        <taxon>Sphingomonadaceae</taxon>
        <taxon>Novosphingobium</taxon>
    </lineage>
</organism>